<comment type="caution">
    <text evidence="1">The sequence shown here is derived from an EMBL/GenBank/DDBJ whole genome shotgun (WGS) entry which is preliminary data.</text>
</comment>
<organism evidence="1 2">
    <name type="scientific">Daphnia magna</name>
    <dbReference type="NCBI Taxonomy" id="35525"/>
    <lineage>
        <taxon>Eukaryota</taxon>
        <taxon>Metazoa</taxon>
        <taxon>Ecdysozoa</taxon>
        <taxon>Arthropoda</taxon>
        <taxon>Crustacea</taxon>
        <taxon>Branchiopoda</taxon>
        <taxon>Diplostraca</taxon>
        <taxon>Cladocera</taxon>
        <taxon>Anomopoda</taxon>
        <taxon>Daphniidae</taxon>
        <taxon>Daphnia</taxon>
    </lineage>
</organism>
<evidence type="ECO:0000313" key="2">
    <source>
        <dbReference type="Proteomes" id="UP000076858"/>
    </source>
</evidence>
<accession>A0A162BYR0</accession>
<gene>
    <name evidence="1" type="ORF">APZ42_005236</name>
</gene>
<protein>
    <submittedName>
        <fullName evidence="1">Uncharacterized protein</fullName>
    </submittedName>
</protein>
<name>A0A162BYR0_9CRUS</name>
<dbReference type="EMBL" id="LRGB01014843">
    <property type="protein sequence ID" value="KZR99060.1"/>
    <property type="molecule type" value="Genomic_DNA"/>
</dbReference>
<proteinExistence type="predicted"/>
<reference evidence="1 2" key="1">
    <citation type="submission" date="2016-03" db="EMBL/GenBank/DDBJ databases">
        <title>EvidentialGene: Evidence-directed Construction of Genes on Genomes.</title>
        <authorList>
            <person name="Gilbert D.G."/>
            <person name="Choi J.-H."/>
            <person name="Mockaitis K."/>
            <person name="Colbourne J."/>
            <person name="Pfrender M."/>
        </authorList>
    </citation>
    <scope>NUCLEOTIDE SEQUENCE [LARGE SCALE GENOMIC DNA]</scope>
    <source>
        <strain evidence="1 2">Xinb3</strain>
        <tissue evidence="1">Complete organism</tissue>
    </source>
</reference>
<evidence type="ECO:0000313" key="1">
    <source>
        <dbReference type="EMBL" id="KZR99060.1"/>
    </source>
</evidence>
<keyword evidence="2" id="KW-1185">Reference proteome</keyword>
<sequence>MHQSFRTCVLKLSETRILLMSKPCTNRSWKNTESKMKKKKKLIRIIRWTNQNQK</sequence>
<dbReference type="Proteomes" id="UP000076858">
    <property type="component" value="Unassembled WGS sequence"/>
</dbReference>
<dbReference type="AlphaFoldDB" id="A0A162BYR0"/>